<organism evidence="1 2">
    <name type="scientific">Staphylococcus epidermidis (strain ATCC 12228 / FDA PCI 1200)</name>
    <dbReference type="NCBI Taxonomy" id="176280"/>
    <lineage>
        <taxon>Bacteria</taxon>
        <taxon>Bacillati</taxon>
        <taxon>Bacillota</taxon>
        <taxon>Bacilli</taxon>
        <taxon>Bacillales</taxon>
        <taxon>Staphylococcaceae</taxon>
        <taxon>Staphylococcus</taxon>
    </lineage>
</organism>
<protein>
    <submittedName>
        <fullName evidence="1">Uncharacterized protein</fullName>
    </submittedName>
</protein>
<accession>A0A0H2VIY2</accession>
<sequence>MKIIVGKTGRKYSVRLTIKDSLEEIKFFDYFSLMLNYK</sequence>
<evidence type="ECO:0000313" key="1">
    <source>
        <dbReference type="EMBL" id="AAO05974.1"/>
    </source>
</evidence>
<dbReference type="Proteomes" id="UP000001411">
    <property type="component" value="Chromosome"/>
</dbReference>
<evidence type="ECO:0000313" key="2">
    <source>
        <dbReference type="Proteomes" id="UP000001411"/>
    </source>
</evidence>
<name>A0A0H2VIY2_STAES</name>
<proteinExistence type="predicted"/>
<dbReference type="EMBL" id="AE015929">
    <property type="protein sequence ID" value="AAO05974.1"/>
    <property type="molecule type" value="Genomic_DNA"/>
</dbReference>
<gene>
    <name evidence="1" type="ordered locus">SE_2331</name>
</gene>
<dbReference type="KEGG" id="sep:SE_2331"/>
<reference evidence="1 2" key="1">
    <citation type="journal article" date="2003" name="Mol. Microbiol.">
        <title>Genome-based analysis of virulence genes in a non-biofilm-forming Staphylococcus epidermidis strain (ATCC 12228).</title>
        <authorList>
            <person name="Zhang Y.Q."/>
            <person name="Ren S.X."/>
            <person name="Li H.L."/>
            <person name="Wang Y.X."/>
            <person name="Fu G."/>
            <person name="Yang J."/>
            <person name="Qin Z.Q."/>
            <person name="Miao Y.G."/>
            <person name="Wang W.Y."/>
            <person name="Chen R.S."/>
            <person name="Shen Y."/>
            <person name="Chen Z."/>
            <person name="Yuan Z.H."/>
            <person name="Zhao G.P."/>
            <person name="Qu D."/>
            <person name="Danchin A."/>
            <person name="Wen Y.M."/>
        </authorList>
    </citation>
    <scope>NUCLEOTIDE SEQUENCE [LARGE SCALE GENOMIC DNA]</scope>
    <source>
        <strain evidence="2">ATCC 12228 / FDA PCI 1200</strain>
    </source>
</reference>
<dbReference type="AlphaFoldDB" id="A0A0H2VIY2"/>
<dbReference type="HOGENOM" id="CLU_3333250_0_0_9"/>
<dbReference type="OrthoDB" id="9867390at2"/>